<organism evidence="1 2">
    <name type="scientific">Panagrolaimus sp. ES5</name>
    <dbReference type="NCBI Taxonomy" id="591445"/>
    <lineage>
        <taxon>Eukaryota</taxon>
        <taxon>Metazoa</taxon>
        <taxon>Ecdysozoa</taxon>
        <taxon>Nematoda</taxon>
        <taxon>Chromadorea</taxon>
        <taxon>Rhabditida</taxon>
        <taxon>Tylenchina</taxon>
        <taxon>Panagrolaimomorpha</taxon>
        <taxon>Panagrolaimoidea</taxon>
        <taxon>Panagrolaimidae</taxon>
        <taxon>Panagrolaimus</taxon>
    </lineage>
</organism>
<protein>
    <submittedName>
        <fullName evidence="2">Uncharacterized protein</fullName>
    </submittedName>
</protein>
<accession>A0AC34FYN0</accession>
<reference evidence="2" key="1">
    <citation type="submission" date="2022-11" db="UniProtKB">
        <authorList>
            <consortium name="WormBaseParasite"/>
        </authorList>
    </citation>
    <scope>IDENTIFICATION</scope>
</reference>
<proteinExistence type="predicted"/>
<dbReference type="Proteomes" id="UP000887579">
    <property type="component" value="Unplaced"/>
</dbReference>
<evidence type="ECO:0000313" key="2">
    <source>
        <dbReference type="WBParaSite" id="ES5_v2.g22483.t1"/>
    </source>
</evidence>
<name>A0AC34FYN0_9BILA</name>
<sequence length="532" mass="60629">MSSASFAPIKNPQKEEYIAVCTTVKKAIKIHVIGCKSKAAITDYTVAPDNIRAFLDGISTMFDSKKCKAIIFDIYKFKPADHECPHVINFCYQIRAKLDEMQIKHFFYADRSIFLSGLLISSKINSSKGDTVLFLLVKDDSILVLEYIYTDLGHQKIRKDTITVPAEAESWVEIRGKILAGSKPKNIIVFGVDMDLPIMKTLKKNIFVKEKLFFIGKKTLSSESVQHSLIISKYVQDHGYTKFHVIPTCAKKYRVHCVDSLSHPFLAIEVGTQLLYKFEDYVPRSCNAFCITGFDENGENEKLIYETVQEENDRHRSKITVVVDPESFPLLIIRPIIIDLIHELPAHLDKNHAEKIPVIVFCDNFSVICVYKDDEKKHHFLDGWNGEWGQSLCISFDEEKPKFGQKAFEMVTTKPTFVISDLIKIMSIPAEEIEQDQSWSFTVTKDSENPVLLQFDNFDGTKTAASPAFLMALLLKEHLKFIKIEIGKKAKKIAIYSLDYFNTAEKNRVENGLKDACKLLNIDCCFLKTDPL</sequence>
<evidence type="ECO:0000313" key="1">
    <source>
        <dbReference type="Proteomes" id="UP000887579"/>
    </source>
</evidence>
<dbReference type="WBParaSite" id="ES5_v2.g22483.t1">
    <property type="protein sequence ID" value="ES5_v2.g22483.t1"/>
    <property type="gene ID" value="ES5_v2.g22483"/>
</dbReference>